<organism evidence="2 3">
    <name type="scientific">Methylopila turkensis</name>
    <dbReference type="NCBI Taxonomy" id="1437816"/>
    <lineage>
        <taxon>Bacteria</taxon>
        <taxon>Pseudomonadati</taxon>
        <taxon>Pseudomonadota</taxon>
        <taxon>Alphaproteobacteria</taxon>
        <taxon>Hyphomicrobiales</taxon>
        <taxon>Methylopilaceae</taxon>
        <taxon>Methylopila</taxon>
    </lineage>
</organism>
<name>A0A9W6N7H1_9HYPH</name>
<dbReference type="EMBL" id="BSFL01000002">
    <property type="protein sequence ID" value="GLK80412.1"/>
    <property type="molecule type" value="Genomic_DNA"/>
</dbReference>
<dbReference type="RefSeq" id="WP_271200871.1">
    <property type="nucleotide sequence ID" value="NZ_BSFL01000002.1"/>
</dbReference>
<keyword evidence="3" id="KW-1185">Reference proteome</keyword>
<evidence type="ECO:0000256" key="1">
    <source>
        <dbReference type="SAM" id="MobiDB-lite"/>
    </source>
</evidence>
<comment type="caution">
    <text evidence="2">The sequence shown here is derived from an EMBL/GenBank/DDBJ whole genome shotgun (WGS) entry which is preliminary data.</text>
</comment>
<dbReference type="Proteomes" id="UP001143309">
    <property type="component" value="Unassembled WGS sequence"/>
</dbReference>
<feature type="region of interest" description="Disordered" evidence="1">
    <location>
        <begin position="1"/>
        <end position="23"/>
    </location>
</feature>
<evidence type="ECO:0000313" key="2">
    <source>
        <dbReference type="EMBL" id="GLK80412.1"/>
    </source>
</evidence>
<proteinExistence type="predicted"/>
<gene>
    <name evidence="2" type="ORF">GCM10008174_21530</name>
</gene>
<accession>A0A9W6N7H1</accession>
<reference evidence="2" key="1">
    <citation type="journal article" date="2014" name="Int. J. Syst. Evol. Microbiol.">
        <title>Complete genome sequence of Corynebacterium casei LMG S-19264T (=DSM 44701T), isolated from a smear-ripened cheese.</title>
        <authorList>
            <consortium name="US DOE Joint Genome Institute (JGI-PGF)"/>
            <person name="Walter F."/>
            <person name="Albersmeier A."/>
            <person name="Kalinowski J."/>
            <person name="Ruckert C."/>
        </authorList>
    </citation>
    <scope>NUCLEOTIDE SEQUENCE</scope>
    <source>
        <strain evidence="2">VKM B-2748</strain>
    </source>
</reference>
<reference evidence="2" key="2">
    <citation type="submission" date="2023-01" db="EMBL/GenBank/DDBJ databases">
        <authorList>
            <person name="Sun Q."/>
            <person name="Evtushenko L."/>
        </authorList>
    </citation>
    <scope>NUCLEOTIDE SEQUENCE</scope>
    <source>
        <strain evidence="2">VKM B-2748</strain>
    </source>
</reference>
<dbReference type="AlphaFoldDB" id="A0A9W6N7H1"/>
<evidence type="ECO:0000313" key="3">
    <source>
        <dbReference type="Proteomes" id="UP001143309"/>
    </source>
</evidence>
<protein>
    <submittedName>
        <fullName evidence="2">Uncharacterized protein</fullName>
    </submittedName>
</protein>
<sequence length="93" mass="10852">MQDKRAGYTHTNRSPAPTIQPDRSERFQLVQLVTGQENSWAVISRRSGAIVEFDDRLLMRMSRQDAQMQMLWMEIRPPLPCETPRAVRSARPR</sequence>